<dbReference type="OrthoDB" id="7172039at2"/>
<evidence type="ECO:0000313" key="1">
    <source>
        <dbReference type="EMBL" id="EGF93584.1"/>
    </source>
</evidence>
<sequence length="253" mass="27095">MAKSYSSKKKTGKTRSKAAKVASVSATSDSVLDSVALPAIECWFQSEKTAFQLDDGGRITAWFSKQGNGGNAVQNDAAFRAAPATDAATVLFDNAYFDMPHLTESAFVSSNQLTVGLNIRFIPDAVTTPRVILSKGDFTSRTVYLDFHQNRLRIKLGNAGLKAVDISPWYGKQVRLIVVADGTTYSVFIDDQPVMTDVVYGAIGADEAPFRLGARDAGERGACPLTDTAIASLVMGASAATEAQRLHLSRYLA</sequence>
<name>F4QM12_9CAUL</name>
<dbReference type="Proteomes" id="UP000006512">
    <property type="component" value="Unassembled WGS sequence"/>
</dbReference>
<dbReference type="EMBL" id="GL883077">
    <property type="protein sequence ID" value="EGF93584.1"/>
    <property type="molecule type" value="Genomic_DNA"/>
</dbReference>
<proteinExistence type="predicted"/>
<accession>F4QM12</accession>
<keyword evidence="2" id="KW-1185">Reference proteome</keyword>
<dbReference type="SUPFAM" id="SSF49899">
    <property type="entry name" value="Concanavalin A-like lectins/glucanases"/>
    <property type="match status" value="1"/>
</dbReference>
<evidence type="ECO:0000313" key="2">
    <source>
        <dbReference type="Proteomes" id="UP000006512"/>
    </source>
</evidence>
<dbReference type="HOGENOM" id="CLU_1096881_0_0_5"/>
<organism evidence="1 2">
    <name type="scientific">Asticcacaulis biprosthecium C19</name>
    <dbReference type="NCBI Taxonomy" id="715226"/>
    <lineage>
        <taxon>Bacteria</taxon>
        <taxon>Pseudomonadati</taxon>
        <taxon>Pseudomonadota</taxon>
        <taxon>Alphaproteobacteria</taxon>
        <taxon>Caulobacterales</taxon>
        <taxon>Caulobacteraceae</taxon>
        <taxon>Asticcacaulis</taxon>
    </lineage>
</organism>
<dbReference type="AlphaFoldDB" id="F4QM12"/>
<dbReference type="RefSeq" id="WP_006272784.1">
    <property type="nucleotide sequence ID" value="NZ_GL883077.1"/>
</dbReference>
<dbReference type="STRING" id="715226.ABI_20240"/>
<reference evidence="2" key="1">
    <citation type="submission" date="2011-03" db="EMBL/GenBank/DDBJ databases">
        <title>Draft genome sequence of Brevundimonas diminuta.</title>
        <authorList>
            <person name="Brown P.J.B."/>
            <person name="Buechlein A."/>
            <person name="Hemmerich C."/>
            <person name="Brun Y.V."/>
        </authorList>
    </citation>
    <scope>NUCLEOTIDE SEQUENCE [LARGE SCALE GENOMIC DNA]</scope>
    <source>
        <strain evidence="2">C19</strain>
    </source>
</reference>
<dbReference type="InterPro" id="IPR013320">
    <property type="entry name" value="ConA-like_dom_sf"/>
</dbReference>
<evidence type="ECO:0008006" key="3">
    <source>
        <dbReference type="Google" id="ProtNLM"/>
    </source>
</evidence>
<gene>
    <name evidence="1" type="ORF">ABI_20240</name>
</gene>
<protein>
    <recommendedName>
        <fullName evidence="3">LamG domain-containing protein</fullName>
    </recommendedName>
</protein>